<evidence type="ECO:0000313" key="2">
    <source>
        <dbReference type="EMBL" id="SDM21576.1"/>
    </source>
</evidence>
<dbReference type="RefSeq" id="WP_093203486.1">
    <property type="nucleotide sequence ID" value="NZ_FNGS01000005.1"/>
</dbReference>
<dbReference type="OrthoDB" id="9773828at2"/>
<accession>A0A1G9REA6</accession>
<dbReference type="PRINTS" id="PR00069">
    <property type="entry name" value="ALDKETRDTASE"/>
</dbReference>
<proteinExistence type="predicted"/>
<sequence length="293" mass="32448">MKQVALGPLIVSEVAFGCMSLQAGDTHAPRLLQQALDQGITFFDTADLYDRGENEELLGKALGHRRQEYVLATKVGNEWRADGSGWDWNPRKEYILKAVEASLRRLRTDYIDLYQLHGGTFDDPIDETIEAFETLRTAGKIRAYGISSIRPNVIREWAARSEMVSVMMQYGLLDRRPEEACLPLLAQKGIGVLARGSLAKGLLAGKPAAPFLGYSPEETRRVAQVVTSLTTGQHNAAGIAIRYALQRARVAVVGIRTETQLNDALRAGDTALASEEVTLLDRVLQPETYRDHR</sequence>
<reference evidence="2 3" key="1">
    <citation type="submission" date="2016-10" db="EMBL/GenBank/DDBJ databases">
        <authorList>
            <person name="de Groot N.N."/>
        </authorList>
    </citation>
    <scope>NUCLEOTIDE SEQUENCE [LARGE SCALE GENOMIC DNA]</scope>
    <source>
        <strain evidence="2 3">DSM 21668</strain>
    </source>
</reference>
<dbReference type="InterPro" id="IPR036812">
    <property type="entry name" value="NAD(P)_OxRdtase_dom_sf"/>
</dbReference>
<dbReference type="GO" id="GO:0016491">
    <property type="term" value="F:oxidoreductase activity"/>
    <property type="evidence" value="ECO:0007669"/>
    <property type="project" value="InterPro"/>
</dbReference>
<dbReference type="Gene3D" id="3.20.20.100">
    <property type="entry name" value="NADP-dependent oxidoreductase domain"/>
    <property type="match status" value="1"/>
</dbReference>
<dbReference type="PANTHER" id="PTHR43312:SF1">
    <property type="entry name" value="NADP-DEPENDENT OXIDOREDUCTASE DOMAIN-CONTAINING PROTEIN"/>
    <property type="match status" value="1"/>
</dbReference>
<feature type="domain" description="NADP-dependent oxidoreductase" evidence="1">
    <location>
        <begin position="14"/>
        <end position="283"/>
    </location>
</feature>
<dbReference type="STRING" id="563176.SAMN04488090_2860"/>
<keyword evidence="3" id="KW-1185">Reference proteome</keyword>
<dbReference type="InterPro" id="IPR053135">
    <property type="entry name" value="AKR2_Oxidoreductase"/>
</dbReference>
<dbReference type="CDD" id="cd19086">
    <property type="entry name" value="AKR_AKR11C1"/>
    <property type="match status" value="1"/>
</dbReference>
<protein>
    <submittedName>
        <fullName evidence="2">Predicted oxidoreductase</fullName>
    </submittedName>
</protein>
<name>A0A1G9REA6_9BACT</name>
<dbReference type="InterPro" id="IPR020471">
    <property type="entry name" value="AKR"/>
</dbReference>
<organism evidence="2 3">
    <name type="scientific">Siphonobacter aquaeclarae</name>
    <dbReference type="NCBI Taxonomy" id="563176"/>
    <lineage>
        <taxon>Bacteria</taxon>
        <taxon>Pseudomonadati</taxon>
        <taxon>Bacteroidota</taxon>
        <taxon>Cytophagia</taxon>
        <taxon>Cytophagales</taxon>
        <taxon>Cytophagaceae</taxon>
        <taxon>Siphonobacter</taxon>
    </lineage>
</organism>
<gene>
    <name evidence="2" type="ORF">SAMN04488090_2860</name>
</gene>
<dbReference type="AlphaFoldDB" id="A0A1G9REA6"/>
<evidence type="ECO:0000313" key="3">
    <source>
        <dbReference type="Proteomes" id="UP000198901"/>
    </source>
</evidence>
<dbReference type="EMBL" id="FNGS01000005">
    <property type="protein sequence ID" value="SDM21576.1"/>
    <property type="molecule type" value="Genomic_DNA"/>
</dbReference>
<dbReference type="InterPro" id="IPR023210">
    <property type="entry name" value="NADP_OxRdtase_dom"/>
</dbReference>
<dbReference type="Pfam" id="PF00248">
    <property type="entry name" value="Aldo_ket_red"/>
    <property type="match status" value="1"/>
</dbReference>
<dbReference type="PANTHER" id="PTHR43312">
    <property type="entry name" value="D-THREO-ALDOSE 1-DEHYDROGENASE"/>
    <property type="match status" value="1"/>
</dbReference>
<dbReference type="Proteomes" id="UP000198901">
    <property type="component" value="Unassembled WGS sequence"/>
</dbReference>
<evidence type="ECO:0000259" key="1">
    <source>
        <dbReference type="Pfam" id="PF00248"/>
    </source>
</evidence>
<dbReference type="SUPFAM" id="SSF51430">
    <property type="entry name" value="NAD(P)-linked oxidoreductase"/>
    <property type="match status" value="1"/>
</dbReference>